<sequence length="292" mass="32181">MSADGLSSTLNGSVLAEFTDEFGNVLGRMTPESLSVVSSDNPADYVEVDFLLRSVLACGGRYRMISLGASPGEWTIRADRACAKRWPDCDYLSLSVEADPVHLRIMYDYFINNSVDEKRNVMVYGAVGPKDGFSYLPIVAQNNWGAGVVAFSDEKAGSANIDVPEHKKVGHLSDTNRTELTYRCVMTFGLDSLIERVGLTDFLHVDIQHNEIDVLPPHIEMLGRSVKVCCISVHSSEITKQLKAAFDNGEWRLARDIPGHFIQGPHGEENHKDGVLIFINNSLCRGDGAIFD</sequence>
<evidence type="ECO:0000313" key="1">
    <source>
        <dbReference type="EMBL" id="GJE65764.1"/>
    </source>
</evidence>
<dbReference type="EMBL" id="BPRC01000010">
    <property type="protein sequence ID" value="GJE65764.1"/>
    <property type="molecule type" value="Genomic_DNA"/>
</dbReference>
<proteinExistence type="predicted"/>
<comment type="caution">
    <text evidence="1">The sequence shown here is derived from an EMBL/GenBank/DDBJ whole genome shotgun (WGS) entry which is preliminary data.</text>
</comment>
<reference evidence="1" key="2">
    <citation type="submission" date="2021-08" db="EMBL/GenBank/DDBJ databases">
        <authorList>
            <person name="Tani A."/>
            <person name="Ola A."/>
            <person name="Ogura Y."/>
            <person name="Katsura K."/>
            <person name="Hayashi T."/>
        </authorList>
    </citation>
    <scope>NUCLEOTIDE SEQUENCE</scope>
    <source>
        <strain evidence="1">NBRC 15686</strain>
    </source>
</reference>
<gene>
    <name evidence="1" type="ORF">LNAOJCKE_2977</name>
</gene>
<organism evidence="1 2">
    <name type="scientific">Methylorubrum aminovorans</name>
    <dbReference type="NCBI Taxonomy" id="269069"/>
    <lineage>
        <taxon>Bacteria</taxon>
        <taxon>Pseudomonadati</taxon>
        <taxon>Pseudomonadota</taxon>
        <taxon>Alphaproteobacteria</taxon>
        <taxon>Hyphomicrobiales</taxon>
        <taxon>Methylobacteriaceae</taxon>
        <taxon>Methylorubrum</taxon>
    </lineage>
</organism>
<keyword evidence="2" id="KW-1185">Reference proteome</keyword>
<reference evidence="1" key="1">
    <citation type="journal article" date="2021" name="Front. Microbiol.">
        <title>Comprehensive Comparative Genomics and Phenotyping of Methylobacterium Species.</title>
        <authorList>
            <person name="Alessa O."/>
            <person name="Ogura Y."/>
            <person name="Fujitani Y."/>
            <person name="Takami H."/>
            <person name="Hayashi T."/>
            <person name="Sahin N."/>
            <person name="Tani A."/>
        </authorList>
    </citation>
    <scope>NUCLEOTIDE SEQUENCE</scope>
    <source>
        <strain evidence="1">NBRC 15686</strain>
    </source>
</reference>
<evidence type="ECO:0000313" key="2">
    <source>
        <dbReference type="Proteomes" id="UP001055039"/>
    </source>
</evidence>
<name>A0ABQ4UF81_9HYPH</name>
<accession>A0ABQ4UF81</accession>
<dbReference type="Proteomes" id="UP001055039">
    <property type="component" value="Unassembled WGS sequence"/>
</dbReference>
<protein>
    <recommendedName>
        <fullName evidence="3">Methyltransferase FkbM domain-containing protein</fullName>
    </recommendedName>
</protein>
<evidence type="ECO:0008006" key="3">
    <source>
        <dbReference type="Google" id="ProtNLM"/>
    </source>
</evidence>